<keyword evidence="1" id="KW-0812">Transmembrane</keyword>
<feature type="transmembrane region" description="Helical" evidence="1">
    <location>
        <begin position="185"/>
        <end position="202"/>
    </location>
</feature>
<reference evidence="2" key="1">
    <citation type="submission" date="2021-01" db="EMBL/GenBank/DDBJ databases">
        <title>Whole genome shotgun sequence of Planotetraspora thailandica NBRC 104271.</title>
        <authorList>
            <person name="Komaki H."/>
            <person name="Tamura T."/>
        </authorList>
    </citation>
    <scope>NUCLEOTIDE SEQUENCE</scope>
    <source>
        <strain evidence="2">NBRC 104271</strain>
    </source>
</reference>
<feature type="transmembrane region" description="Helical" evidence="1">
    <location>
        <begin position="150"/>
        <end position="173"/>
    </location>
</feature>
<proteinExistence type="predicted"/>
<evidence type="ECO:0000313" key="3">
    <source>
        <dbReference type="Proteomes" id="UP000605992"/>
    </source>
</evidence>
<comment type="caution">
    <text evidence="2">The sequence shown here is derived from an EMBL/GenBank/DDBJ whole genome shotgun (WGS) entry which is preliminary data.</text>
</comment>
<gene>
    <name evidence="2" type="ORF">Pth03_32040</name>
</gene>
<dbReference type="Proteomes" id="UP000605992">
    <property type="component" value="Unassembled WGS sequence"/>
</dbReference>
<evidence type="ECO:0000256" key="1">
    <source>
        <dbReference type="SAM" id="Phobius"/>
    </source>
</evidence>
<keyword evidence="1" id="KW-1133">Transmembrane helix</keyword>
<sequence length="208" mass="21093">MSRASITLALLRPLIRAIDWVPLAVTVSISLCLAAGMEPGDPLEPGLGLLILRTSAILLGSAAAFALTDAMAPSSAAAAPVPRWLRQWERTLLAGAASALGWGLTSAIVVARLAPGATLGFPGTALEAAICLLAGPAAAAVAVRRYPGKPAALTGAFFLFTGWAAMQLTGPAAWAGPYGGQGNAALWWAAALVVALVVLAAAHRDVRR</sequence>
<dbReference type="RefSeq" id="WP_203945021.1">
    <property type="nucleotide sequence ID" value="NZ_BOOR01000021.1"/>
</dbReference>
<dbReference type="AlphaFoldDB" id="A0A8J3XWC0"/>
<keyword evidence="3" id="KW-1185">Reference proteome</keyword>
<feature type="transmembrane region" description="Helical" evidence="1">
    <location>
        <begin position="92"/>
        <end position="114"/>
    </location>
</feature>
<feature type="transmembrane region" description="Helical" evidence="1">
    <location>
        <begin position="49"/>
        <end position="72"/>
    </location>
</feature>
<protein>
    <submittedName>
        <fullName evidence="2">Uncharacterized protein</fullName>
    </submittedName>
</protein>
<evidence type="ECO:0000313" key="2">
    <source>
        <dbReference type="EMBL" id="GII54815.1"/>
    </source>
</evidence>
<feature type="transmembrane region" description="Helical" evidence="1">
    <location>
        <begin position="20"/>
        <end position="37"/>
    </location>
</feature>
<feature type="transmembrane region" description="Helical" evidence="1">
    <location>
        <begin position="120"/>
        <end position="143"/>
    </location>
</feature>
<accession>A0A8J3XWC0</accession>
<dbReference type="EMBL" id="BOOR01000021">
    <property type="protein sequence ID" value="GII54815.1"/>
    <property type="molecule type" value="Genomic_DNA"/>
</dbReference>
<name>A0A8J3XWC0_9ACTN</name>
<keyword evidence="1" id="KW-0472">Membrane</keyword>
<organism evidence="2 3">
    <name type="scientific">Planotetraspora thailandica</name>
    <dbReference type="NCBI Taxonomy" id="487172"/>
    <lineage>
        <taxon>Bacteria</taxon>
        <taxon>Bacillati</taxon>
        <taxon>Actinomycetota</taxon>
        <taxon>Actinomycetes</taxon>
        <taxon>Streptosporangiales</taxon>
        <taxon>Streptosporangiaceae</taxon>
        <taxon>Planotetraspora</taxon>
    </lineage>
</organism>